<accession>A3IRD2</accession>
<dbReference type="AlphaFoldDB" id="A3IRD2"/>
<dbReference type="RefSeq" id="WP_008275943.1">
    <property type="nucleotide sequence ID" value="NZ_AAXW01000018.1"/>
</dbReference>
<evidence type="ECO:0000313" key="3">
    <source>
        <dbReference type="Proteomes" id="UP000003781"/>
    </source>
</evidence>
<reference evidence="2 3" key="1">
    <citation type="submission" date="2007-03" db="EMBL/GenBank/DDBJ databases">
        <authorList>
            <person name="Stal L."/>
            <person name="Ferriera S."/>
            <person name="Johnson J."/>
            <person name="Kravitz S."/>
            <person name="Beeson K."/>
            <person name="Sutton G."/>
            <person name="Rogers Y.-H."/>
            <person name="Friedman R."/>
            <person name="Frazier M."/>
            <person name="Venter J.C."/>
        </authorList>
    </citation>
    <scope>NUCLEOTIDE SEQUENCE [LARGE SCALE GENOMIC DNA]</scope>
    <source>
        <strain evidence="2 3">CCY0110</strain>
    </source>
</reference>
<dbReference type="EMBL" id="AAXW01000018">
    <property type="protein sequence ID" value="EAZ90934.1"/>
    <property type="molecule type" value="Genomic_DNA"/>
</dbReference>
<dbReference type="eggNOG" id="ENOG5031C9S">
    <property type="taxonomic scope" value="Bacteria"/>
</dbReference>
<keyword evidence="1" id="KW-0472">Membrane</keyword>
<keyword evidence="1" id="KW-1133">Transmembrane helix</keyword>
<name>A3IRD2_9CHRO</name>
<keyword evidence="3" id="KW-1185">Reference proteome</keyword>
<feature type="transmembrane region" description="Helical" evidence="1">
    <location>
        <begin position="60"/>
        <end position="85"/>
    </location>
</feature>
<organism evidence="2 3">
    <name type="scientific">Crocosphaera chwakensis CCY0110</name>
    <dbReference type="NCBI Taxonomy" id="391612"/>
    <lineage>
        <taxon>Bacteria</taxon>
        <taxon>Bacillati</taxon>
        <taxon>Cyanobacteriota</taxon>
        <taxon>Cyanophyceae</taxon>
        <taxon>Oscillatoriophycideae</taxon>
        <taxon>Chroococcales</taxon>
        <taxon>Aphanothecaceae</taxon>
        <taxon>Crocosphaera</taxon>
        <taxon>Crocosphaera chwakensis</taxon>
    </lineage>
</organism>
<gene>
    <name evidence="2" type="ORF">CY0110_21140</name>
</gene>
<keyword evidence="1" id="KW-0812">Transmembrane</keyword>
<evidence type="ECO:0000256" key="1">
    <source>
        <dbReference type="SAM" id="Phobius"/>
    </source>
</evidence>
<dbReference type="Proteomes" id="UP000003781">
    <property type="component" value="Unassembled WGS sequence"/>
</dbReference>
<sequence>MEIAQKTGLGKVDSLTFVKSFLLWSFTLIVCLLVVGFPLVVLMATFGALASVVLQSVLPVSAVLLVVGSLVGINLLVIFLGAALLTAKGIHPQEVDWLRWLHGDATPSHTSIYAACPLTCNLAK</sequence>
<dbReference type="OrthoDB" id="463678at2"/>
<comment type="caution">
    <text evidence="2">The sequence shown here is derived from an EMBL/GenBank/DDBJ whole genome shotgun (WGS) entry which is preliminary data.</text>
</comment>
<proteinExistence type="predicted"/>
<feature type="transmembrane region" description="Helical" evidence="1">
    <location>
        <begin position="21"/>
        <end position="54"/>
    </location>
</feature>
<protein>
    <submittedName>
        <fullName evidence="2">Uncharacterized protein</fullName>
    </submittedName>
</protein>
<evidence type="ECO:0000313" key="2">
    <source>
        <dbReference type="EMBL" id="EAZ90934.1"/>
    </source>
</evidence>